<evidence type="ECO:0000313" key="2">
    <source>
        <dbReference type="EMBL" id="KAB8731793.1"/>
    </source>
</evidence>
<evidence type="ECO:0000313" key="3">
    <source>
        <dbReference type="Proteomes" id="UP000327013"/>
    </source>
</evidence>
<feature type="signal peptide" evidence="1">
    <location>
        <begin position="1"/>
        <end position="16"/>
    </location>
</feature>
<gene>
    <name evidence="2" type="ORF">FH972_026431</name>
</gene>
<sequence length="86" mass="9265">MMVLMAAVSAVVQANGQPLDSLPFQHSPSLPPSPLPSAAFLFPPEVDMSFHVFCASVCYEKCLKGVHSVNNYLQCAAICVRQCLNP</sequence>
<dbReference type="EMBL" id="VIBQ01000095">
    <property type="protein sequence ID" value="KAB8731793.1"/>
    <property type="molecule type" value="Genomic_DNA"/>
</dbReference>
<protein>
    <recommendedName>
        <fullName evidence="4">Knottin scorpion toxin-like domain-containing protein</fullName>
    </recommendedName>
</protein>
<name>A0A5N6L4B2_9ROSI</name>
<feature type="chain" id="PRO_5024440079" description="Knottin scorpion toxin-like domain-containing protein" evidence="1">
    <location>
        <begin position="17"/>
        <end position="86"/>
    </location>
</feature>
<keyword evidence="3" id="KW-1185">Reference proteome</keyword>
<evidence type="ECO:0008006" key="4">
    <source>
        <dbReference type="Google" id="ProtNLM"/>
    </source>
</evidence>
<organism evidence="2 3">
    <name type="scientific">Carpinus fangiana</name>
    <dbReference type="NCBI Taxonomy" id="176857"/>
    <lineage>
        <taxon>Eukaryota</taxon>
        <taxon>Viridiplantae</taxon>
        <taxon>Streptophyta</taxon>
        <taxon>Embryophyta</taxon>
        <taxon>Tracheophyta</taxon>
        <taxon>Spermatophyta</taxon>
        <taxon>Magnoliopsida</taxon>
        <taxon>eudicotyledons</taxon>
        <taxon>Gunneridae</taxon>
        <taxon>Pentapetalae</taxon>
        <taxon>rosids</taxon>
        <taxon>fabids</taxon>
        <taxon>Fagales</taxon>
        <taxon>Betulaceae</taxon>
        <taxon>Carpinus</taxon>
    </lineage>
</organism>
<reference evidence="2 3" key="1">
    <citation type="submission" date="2019-06" db="EMBL/GenBank/DDBJ databases">
        <title>A chromosomal-level reference genome of Carpinus fangiana (Coryloideae, Betulaceae).</title>
        <authorList>
            <person name="Yang X."/>
            <person name="Wang Z."/>
            <person name="Zhang L."/>
            <person name="Hao G."/>
            <person name="Liu J."/>
            <person name="Yang Y."/>
        </authorList>
    </citation>
    <scope>NUCLEOTIDE SEQUENCE [LARGE SCALE GENOMIC DNA]</scope>
    <source>
        <strain evidence="2">Cfa_2016G</strain>
        <tissue evidence="2">Leaf</tissue>
    </source>
</reference>
<comment type="caution">
    <text evidence="2">The sequence shown here is derived from an EMBL/GenBank/DDBJ whole genome shotgun (WGS) entry which is preliminary data.</text>
</comment>
<keyword evidence="1" id="KW-0732">Signal</keyword>
<dbReference type="AlphaFoldDB" id="A0A5N6L4B2"/>
<evidence type="ECO:0000256" key="1">
    <source>
        <dbReference type="SAM" id="SignalP"/>
    </source>
</evidence>
<accession>A0A5N6L4B2</accession>
<proteinExistence type="predicted"/>
<dbReference type="Proteomes" id="UP000327013">
    <property type="component" value="Unassembled WGS sequence"/>
</dbReference>